<dbReference type="AlphaFoldDB" id="A0A2A7MGV9"/>
<dbReference type="Proteomes" id="UP001189143">
    <property type="component" value="Unassembled WGS sequence"/>
</dbReference>
<evidence type="ECO:0000313" key="4">
    <source>
        <dbReference type="EMBL" id="PEG31062.1"/>
    </source>
</evidence>
<reference evidence="3" key="2">
    <citation type="submission" date="2022-10" db="EMBL/GenBank/DDBJ databases">
        <authorList>
            <person name="Aires J."/>
            <person name="Mesa V."/>
        </authorList>
    </citation>
    <scope>NUCLEOTIDE SEQUENCE</scope>
    <source>
        <strain evidence="3">Clostridium neonatale JD116</strain>
    </source>
</reference>
<dbReference type="EMBL" id="PDCJ01000001">
    <property type="protein sequence ID" value="PEG31062.1"/>
    <property type="molecule type" value="Genomic_DNA"/>
</dbReference>
<sequence length="366" mass="40550">MKAINFNNLNKTPVRTKKWLNINDVSLGELNIGEIKEFNNIGFATNIKGVHIQKLENKTVSPLYKEFVYGASEELIKQGQKEFNAGYLITIEKNSAINEPIIIDFGFNKDNSTLVDNIIVVGEENSKASIIIKYRSLDDSKGYHNGICAIYSKKNSNIKLTKVNLLNDNIIHIDSNVADVEESGKVHFINTDLGGEYRVYNYHGDLKGENSSSNIDSIYLGSKNSLIDINYIVTLKGIASKSNINVKGALQDKAKKSFKGTLDFKQGASKSVGAEDEYCMLLSKDAKAKAMPVLLCSEDDVSGEHSASSGKIDESKLFYLMSRGLTYEDAKIVIVRAAFNPIIDAIDDENTINEILEKLNRGLKNE</sequence>
<evidence type="ECO:0000256" key="1">
    <source>
        <dbReference type="ARBA" id="ARBA00043967"/>
    </source>
</evidence>
<dbReference type="Proteomes" id="UP000220840">
    <property type="component" value="Unassembled WGS sequence"/>
</dbReference>
<dbReference type="InterPro" id="IPR037284">
    <property type="entry name" value="SUF_FeS_clus_asmbl_SufBD_sf"/>
</dbReference>
<evidence type="ECO:0000313" key="5">
    <source>
        <dbReference type="Proteomes" id="UP000220840"/>
    </source>
</evidence>
<dbReference type="OrthoDB" id="9803529at2"/>
<dbReference type="InterPro" id="IPR000825">
    <property type="entry name" value="SUF_FeS_clus_asmbl_SufBD_core"/>
</dbReference>
<evidence type="ECO:0000259" key="2">
    <source>
        <dbReference type="Pfam" id="PF01458"/>
    </source>
</evidence>
<keyword evidence="5" id="KW-1185">Reference proteome</keyword>
<proteinExistence type="inferred from homology"/>
<dbReference type="PANTHER" id="PTHR43575:SF1">
    <property type="entry name" value="PROTEIN ABCI7, CHLOROPLASTIC"/>
    <property type="match status" value="1"/>
</dbReference>
<dbReference type="PANTHER" id="PTHR43575">
    <property type="entry name" value="PROTEIN ABCI7, CHLOROPLASTIC"/>
    <property type="match status" value="1"/>
</dbReference>
<protein>
    <submittedName>
        <fullName evidence="4">Fe-S cluster assembly protein SufD</fullName>
    </submittedName>
    <submittedName>
        <fullName evidence="3">FeS assembly protein</fullName>
    </submittedName>
</protein>
<dbReference type="Pfam" id="PF01458">
    <property type="entry name" value="SUFBD_core"/>
    <property type="match status" value="1"/>
</dbReference>
<comment type="similarity">
    <text evidence="1">Belongs to the iron-sulfur cluster assembly SufBD family.</text>
</comment>
<dbReference type="RefSeq" id="WP_058295225.1">
    <property type="nucleotide sequence ID" value="NZ_CAKJVD010000015.1"/>
</dbReference>
<name>A0A2A7MGV9_9CLOT</name>
<dbReference type="InterPro" id="IPR011542">
    <property type="entry name" value="SUF_FeS_clus_asmbl_SufD"/>
</dbReference>
<comment type="caution">
    <text evidence="4">The sequence shown here is derived from an EMBL/GenBank/DDBJ whole genome shotgun (WGS) entry which is preliminary data.</text>
</comment>
<dbReference type="InterPro" id="IPR055346">
    <property type="entry name" value="Fe-S_cluster_assembly_SufBD"/>
</dbReference>
<dbReference type="STRING" id="137838.GCA_001458595_02440"/>
<dbReference type="EMBL" id="CAMTCP010000011">
    <property type="protein sequence ID" value="CAI3539103.1"/>
    <property type="molecule type" value="Genomic_DNA"/>
</dbReference>
<evidence type="ECO:0000313" key="3">
    <source>
        <dbReference type="EMBL" id="CAI3539103.1"/>
    </source>
</evidence>
<dbReference type="NCBIfam" id="TIGR01981">
    <property type="entry name" value="sufD"/>
    <property type="match status" value="1"/>
</dbReference>
<gene>
    <name evidence="4" type="primary">sufD</name>
    <name evidence="3" type="ORF">CNEO2_100036</name>
    <name evidence="4" type="ORF">CQ394_04875</name>
</gene>
<dbReference type="SUPFAM" id="SSF101960">
    <property type="entry name" value="Stabilizer of iron transporter SufD"/>
    <property type="match status" value="1"/>
</dbReference>
<organism evidence="4 5">
    <name type="scientific">Clostridium neonatale</name>
    <dbReference type="NCBI Taxonomy" id="137838"/>
    <lineage>
        <taxon>Bacteria</taxon>
        <taxon>Bacillati</taxon>
        <taxon>Bacillota</taxon>
        <taxon>Clostridia</taxon>
        <taxon>Eubacteriales</taxon>
        <taxon>Clostridiaceae</taxon>
        <taxon>Clostridium</taxon>
    </lineage>
</organism>
<accession>A0A2A7MGV9</accession>
<dbReference type="GO" id="GO:0016226">
    <property type="term" value="P:iron-sulfur cluster assembly"/>
    <property type="evidence" value="ECO:0007669"/>
    <property type="project" value="InterPro"/>
</dbReference>
<reference evidence="4 5" key="1">
    <citation type="submission" date="2017-10" db="EMBL/GenBank/DDBJ databases">
        <title>Effective Description of Clostridium neonatale sp. nov. linked to necrotizing enterocolitis in neonates and a clarification of species assignable to the genus Clostridium (Prazmowski 1880) emend. Lawson and Rainey 2016.</title>
        <authorList>
            <person name="Bernard K."/>
            <person name="Burdz T."/>
            <person name="Wiebe D."/>
            <person name="Balcewich B."/>
            <person name="Alfa M."/>
            <person name="Bernier A.-M."/>
        </authorList>
    </citation>
    <scope>NUCLEOTIDE SEQUENCE [LARGE SCALE GENOMIC DNA]</scope>
    <source>
        <strain evidence="4 5">LCDC99A005</strain>
    </source>
</reference>
<feature type="domain" description="SUF system FeS cluster assembly SufBD core" evidence="2">
    <location>
        <begin position="108"/>
        <end position="337"/>
    </location>
</feature>